<accession>A0A6M3LR41</accession>
<reference evidence="1" key="1">
    <citation type="submission" date="2020-03" db="EMBL/GenBank/DDBJ databases">
        <title>The deep terrestrial virosphere.</title>
        <authorList>
            <person name="Holmfeldt K."/>
            <person name="Nilsson E."/>
            <person name="Simone D."/>
            <person name="Lopez-Fernandez M."/>
            <person name="Wu X."/>
            <person name="de Brujin I."/>
            <person name="Lundin D."/>
            <person name="Andersson A."/>
            <person name="Bertilsson S."/>
            <person name="Dopson M."/>
        </authorList>
    </citation>
    <scope>NUCLEOTIDE SEQUENCE</scope>
    <source>
        <strain evidence="1">MM415B06032</strain>
    </source>
</reference>
<dbReference type="AlphaFoldDB" id="A0A6M3LR41"/>
<proteinExistence type="predicted"/>
<gene>
    <name evidence="1" type="ORF">MM415B06032_0010</name>
</gene>
<name>A0A6M3LR41_9ZZZZ</name>
<dbReference type="EMBL" id="MT143512">
    <property type="protein sequence ID" value="QJA97650.1"/>
    <property type="molecule type" value="Genomic_DNA"/>
</dbReference>
<protein>
    <submittedName>
        <fullName evidence="1">Uncharacterized protein</fullName>
    </submittedName>
</protein>
<sequence length="144" mass="16879">MKRAILILAMVLLPLTAWAEQYLVIHYARRVINLNPYRVRVTEFFDTTNEALDYMNRWNLLDASLYKVEEMKLKRHEKVIDRQVIEHKEYQWTLEGQEPTWPEPLTVGPGVTTYLTKRGLIMWPKYSGEFASEKKGITPPATAP</sequence>
<evidence type="ECO:0000313" key="1">
    <source>
        <dbReference type="EMBL" id="QJA97650.1"/>
    </source>
</evidence>
<organism evidence="1">
    <name type="scientific">viral metagenome</name>
    <dbReference type="NCBI Taxonomy" id="1070528"/>
    <lineage>
        <taxon>unclassified sequences</taxon>
        <taxon>metagenomes</taxon>
        <taxon>organismal metagenomes</taxon>
    </lineage>
</organism>